<evidence type="ECO:0000313" key="3">
    <source>
        <dbReference type="EMBL" id="GJS99155.1"/>
    </source>
</evidence>
<reference evidence="3" key="2">
    <citation type="submission" date="2022-01" db="EMBL/GenBank/DDBJ databases">
        <authorList>
            <person name="Yamashiro T."/>
            <person name="Shiraishi A."/>
            <person name="Satake H."/>
            <person name="Nakayama K."/>
        </authorList>
    </citation>
    <scope>NUCLEOTIDE SEQUENCE</scope>
</reference>
<reference evidence="3" key="1">
    <citation type="journal article" date="2022" name="Int. J. Mol. Sci.">
        <title>Draft Genome of Tanacetum Coccineum: Genomic Comparison of Closely Related Tanacetum-Family Plants.</title>
        <authorList>
            <person name="Yamashiro T."/>
            <person name="Shiraishi A."/>
            <person name="Nakayama K."/>
            <person name="Satake H."/>
        </authorList>
    </citation>
    <scope>NUCLEOTIDE SEQUENCE</scope>
</reference>
<evidence type="ECO:0000256" key="1">
    <source>
        <dbReference type="SAM" id="MobiDB-lite"/>
    </source>
</evidence>
<dbReference type="Proteomes" id="UP001151760">
    <property type="component" value="Unassembled WGS sequence"/>
</dbReference>
<gene>
    <name evidence="3" type="ORF">Tco_0820325</name>
</gene>
<keyword evidence="2" id="KW-0812">Transmembrane</keyword>
<organism evidence="3 4">
    <name type="scientific">Tanacetum coccineum</name>
    <dbReference type="NCBI Taxonomy" id="301880"/>
    <lineage>
        <taxon>Eukaryota</taxon>
        <taxon>Viridiplantae</taxon>
        <taxon>Streptophyta</taxon>
        <taxon>Embryophyta</taxon>
        <taxon>Tracheophyta</taxon>
        <taxon>Spermatophyta</taxon>
        <taxon>Magnoliopsida</taxon>
        <taxon>eudicotyledons</taxon>
        <taxon>Gunneridae</taxon>
        <taxon>Pentapetalae</taxon>
        <taxon>asterids</taxon>
        <taxon>campanulids</taxon>
        <taxon>Asterales</taxon>
        <taxon>Asteraceae</taxon>
        <taxon>Asteroideae</taxon>
        <taxon>Anthemideae</taxon>
        <taxon>Anthemidinae</taxon>
        <taxon>Tanacetum</taxon>
    </lineage>
</organism>
<feature type="transmembrane region" description="Helical" evidence="2">
    <location>
        <begin position="127"/>
        <end position="148"/>
    </location>
</feature>
<comment type="caution">
    <text evidence="3">The sequence shown here is derived from an EMBL/GenBank/DDBJ whole genome shotgun (WGS) entry which is preliminary data.</text>
</comment>
<keyword evidence="2" id="KW-1133">Transmembrane helix</keyword>
<accession>A0ABQ5A9Z2</accession>
<proteinExistence type="predicted"/>
<feature type="region of interest" description="Disordered" evidence="1">
    <location>
        <begin position="275"/>
        <end position="336"/>
    </location>
</feature>
<protein>
    <submittedName>
        <fullName evidence="3">Uncharacterized protein</fullName>
    </submittedName>
</protein>
<sequence length="336" mass="35914">MHILNDPSFFLTNKTGAPQANRYDARATGVALGIKLIWNSTGRAGGRPDKSSGNTYFCENLDDWKRSFICFPSVCPPLSWRISVPRRPDIPSPSLGYIMPLGYPRAKLCGFLSNGGFSLRELGQSLLGWYSVVMLFGLVVVCTGYLSFTGRSDHDLSRSQRHKQELSSAAPRILTNSACHVIISRLLISDDSESHLPSSLGTPTITEAVSGVPGGGSLKHTSPVYHAHGAQQALSSSGTLPDLRILELRLRIVCTTSQQGGGMYKDGGVVVNGENMRGGASASPAEGRDSEIGGDGDGVVHVKKSSQTTSASSERDRKVWCSGGNPSPIEMFDEGK</sequence>
<dbReference type="EMBL" id="BQNB010012097">
    <property type="protein sequence ID" value="GJS99155.1"/>
    <property type="molecule type" value="Genomic_DNA"/>
</dbReference>
<keyword evidence="4" id="KW-1185">Reference proteome</keyword>
<evidence type="ECO:0000313" key="4">
    <source>
        <dbReference type="Proteomes" id="UP001151760"/>
    </source>
</evidence>
<keyword evidence="2" id="KW-0472">Membrane</keyword>
<name>A0ABQ5A9Z2_9ASTR</name>
<evidence type="ECO:0000256" key="2">
    <source>
        <dbReference type="SAM" id="Phobius"/>
    </source>
</evidence>